<keyword evidence="1" id="KW-0812">Transmembrane</keyword>
<dbReference type="OrthoDB" id="10498552at2759"/>
<feature type="transmembrane region" description="Helical" evidence="1">
    <location>
        <begin position="33"/>
        <end position="53"/>
    </location>
</feature>
<evidence type="ECO:0000313" key="3">
    <source>
        <dbReference type="Proteomes" id="UP000219338"/>
    </source>
</evidence>
<keyword evidence="3" id="KW-1185">Reference proteome</keyword>
<dbReference type="EMBL" id="FUEG01000005">
    <property type="protein sequence ID" value="SJL04674.1"/>
    <property type="molecule type" value="Genomic_DNA"/>
</dbReference>
<dbReference type="AlphaFoldDB" id="A0A284R7L5"/>
<name>A0A284R7L5_ARMOS</name>
<sequence length="72" mass="7939">MPFSRGRNTLIADFFGVRPRQHESLFAHRSGSAFIRFLVGVHVALMLAMCRVISSQFSFVLSDGTLTAPIAV</sequence>
<organism evidence="2 3">
    <name type="scientific">Armillaria ostoyae</name>
    <name type="common">Armillaria root rot fungus</name>
    <dbReference type="NCBI Taxonomy" id="47428"/>
    <lineage>
        <taxon>Eukaryota</taxon>
        <taxon>Fungi</taxon>
        <taxon>Dikarya</taxon>
        <taxon>Basidiomycota</taxon>
        <taxon>Agaricomycotina</taxon>
        <taxon>Agaricomycetes</taxon>
        <taxon>Agaricomycetidae</taxon>
        <taxon>Agaricales</taxon>
        <taxon>Marasmiineae</taxon>
        <taxon>Physalacriaceae</taxon>
        <taxon>Armillaria</taxon>
    </lineage>
</organism>
<evidence type="ECO:0000256" key="1">
    <source>
        <dbReference type="SAM" id="Phobius"/>
    </source>
</evidence>
<gene>
    <name evidence="2" type="ORF">ARMOST_08043</name>
</gene>
<accession>A0A284R7L5</accession>
<protein>
    <submittedName>
        <fullName evidence="2">Uncharacterized protein</fullName>
    </submittedName>
</protein>
<reference evidence="3" key="1">
    <citation type="journal article" date="2017" name="Nat. Ecol. Evol.">
        <title>Genome expansion and lineage-specific genetic innovations in the forest pathogenic fungi Armillaria.</title>
        <authorList>
            <person name="Sipos G."/>
            <person name="Prasanna A.N."/>
            <person name="Walter M.C."/>
            <person name="O'Connor E."/>
            <person name="Balint B."/>
            <person name="Krizsan K."/>
            <person name="Kiss B."/>
            <person name="Hess J."/>
            <person name="Varga T."/>
            <person name="Slot J."/>
            <person name="Riley R."/>
            <person name="Boka B."/>
            <person name="Rigling D."/>
            <person name="Barry K."/>
            <person name="Lee J."/>
            <person name="Mihaltcheva S."/>
            <person name="LaButti K."/>
            <person name="Lipzen A."/>
            <person name="Waldron R."/>
            <person name="Moloney N.M."/>
            <person name="Sperisen C."/>
            <person name="Kredics L."/>
            <person name="Vagvoelgyi C."/>
            <person name="Patrignani A."/>
            <person name="Fitzpatrick D."/>
            <person name="Nagy I."/>
            <person name="Doyle S."/>
            <person name="Anderson J.B."/>
            <person name="Grigoriev I.V."/>
            <person name="Gueldener U."/>
            <person name="Muensterkoetter M."/>
            <person name="Nagy L.G."/>
        </authorList>
    </citation>
    <scope>NUCLEOTIDE SEQUENCE [LARGE SCALE GENOMIC DNA]</scope>
    <source>
        <strain evidence="3">C18/9</strain>
    </source>
</reference>
<proteinExistence type="predicted"/>
<dbReference type="Proteomes" id="UP000219338">
    <property type="component" value="Unassembled WGS sequence"/>
</dbReference>
<keyword evidence="1" id="KW-0472">Membrane</keyword>
<evidence type="ECO:0000313" key="2">
    <source>
        <dbReference type="EMBL" id="SJL04674.1"/>
    </source>
</evidence>
<keyword evidence="1" id="KW-1133">Transmembrane helix</keyword>